<protein>
    <submittedName>
        <fullName evidence="2">Uncharacterized protein LOC127751449</fullName>
    </submittedName>
</protein>
<reference evidence="2" key="1">
    <citation type="submission" date="2025-08" db="UniProtKB">
        <authorList>
            <consortium name="RefSeq"/>
        </authorList>
    </citation>
    <scope>IDENTIFICATION</scope>
    <source>
        <tissue evidence="2">Whole organism</tissue>
    </source>
</reference>
<dbReference type="AlphaFoldDB" id="A0A9C6X893"/>
<dbReference type="Proteomes" id="UP000504606">
    <property type="component" value="Unplaced"/>
</dbReference>
<evidence type="ECO:0000313" key="2">
    <source>
        <dbReference type="RefSeq" id="XP_052130997.1"/>
    </source>
</evidence>
<sequence length="141" mass="16874">MYVFDRSNEIMMCRPCSARVKWERSVVPQHCSSEIHKKNKEKEVTKKRQESIPGSFDRARKAKIDKETFIKPIMHAFVKANIPLTSLTTKIFENGFKTTCLVVRTFRTRRWLREHYLPEIKRDYDADLIKYAERKKNSYID</sequence>
<dbReference type="RefSeq" id="XP_052130997.1">
    <property type="nucleotide sequence ID" value="XM_052275037.1"/>
</dbReference>
<gene>
    <name evidence="2" type="primary">LOC127751449</name>
</gene>
<dbReference type="GeneID" id="127751449"/>
<organism evidence="1 2">
    <name type="scientific">Frankliniella occidentalis</name>
    <name type="common">Western flower thrips</name>
    <name type="synonym">Euthrips occidentalis</name>
    <dbReference type="NCBI Taxonomy" id="133901"/>
    <lineage>
        <taxon>Eukaryota</taxon>
        <taxon>Metazoa</taxon>
        <taxon>Ecdysozoa</taxon>
        <taxon>Arthropoda</taxon>
        <taxon>Hexapoda</taxon>
        <taxon>Insecta</taxon>
        <taxon>Pterygota</taxon>
        <taxon>Neoptera</taxon>
        <taxon>Paraneoptera</taxon>
        <taxon>Thysanoptera</taxon>
        <taxon>Terebrantia</taxon>
        <taxon>Thripoidea</taxon>
        <taxon>Thripidae</taxon>
        <taxon>Frankliniella</taxon>
    </lineage>
</organism>
<keyword evidence="1" id="KW-1185">Reference proteome</keyword>
<proteinExistence type="predicted"/>
<name>A0A9C6X893_FRAOC</name>
<evidence type="ECO:0000313" key="1">
    <source>
        <dbReference type="Proteomes" id="UP000504606"/>
    </source>
</evidence>
<dbReference type="OrthoDB" id="8192276at2759"/>
<accession>A0A9C6X893</accession>
<dbReference type="KEGG" id="foc:127751449"/>